<name>A0A4R3JWG0_9FIRM</name>
<proteinExistence type="predicted"/>
<feature type="region of interest" description="Disordered" evidence="1">
    <location>
        <begin position="68"/>
        <end position="90"/>
    </location>
</feature>
<evidence type="ECO:0000313" key="3">
    <source>
        <dbReference type="Proteomes" id="UP000295726"/>
    </source>
</evidence>
<dbReference type="Gene3D" id="3.30.460.10">
    <property type="entry name" value="Beta Polymerase, domain 2"/>
    <property type="match status" value="1"/>
</dbReference>
<reference evidence="2 3" key="1">
    <citation type="submission" date="2019-03" db="EMBL/GenBank/DDBJ databases">
        <title>Genomic Encyclopedia of Type Strains, Phase IV (KMG-IV): sequencing the most valuable type-strain genomes for metagenomic binning, comparative biology and taxonomic classification.</title>
        <authorList>
            <person name="Goeker M."/>
        </authorList>
    </citation>
    <scope>NUCLEOTIDE SEQUENCE [LARGE SCALE GENOMIC DNA]</scope>
    <source>
        <strain evidence="2 3">DSM 29489</strain>
    </source>
</reference>
<dbReference type="RefSeq" id="WP_132384188.1">
    <property type="nucleotide sequence ID" value="NZ_DAIUIF010000061.1"/>
</dbReference>
<dbReference type="Proteomes" id="UP000295726">
    <property type="component" value="Unassembled WGS sequence"/>
</dbReference>
<evidence type="ECO:0000313" key="2">
    <source>
        <dbReference type="EMBL" id="TCS72583.1"/>
    </source>
</evidence>
<evidence type="ECO:0000256" key="1">
    <source>
        <dbReference type="SAM" id="MobiDB-lite"/>
    </source>
</evidence>
<comment type="caution">
    <text evidence="2">The sequence shown here is derived from an EMBL/GenBank/DDBJ whole genome shotgun (WGS) entry which is preliminary data.</text>
</comment>
<organism evidence="2 3">
    <name type="scientific">Muricomes intestini</name>
    <dbReference type="NCBI Taxonomy" id="1796634"/>
    <lineage>
        <taxon>Bacteria</taxon>
        <taxon>Bacillati</taxon>
        <taxon>Bacillota</taxon>
        <taxon>Clostridia</taxon>
        <taxon>Lachnospirales</taxon>
        <taxon>Lachnospiraceae</taxon>
        <taxon>Muricomes</taxon>
    </lineage>
</organism>
<protein>
    <submittedName>
        <fullName evidence="2">Uncharacterized protein</fullName>
    </submittedName>
</protein>
<keyword evidence="3" id="KW-1185">Reference proteome</keyword>
<dbReference type="AlphaFoldDB" id="A0A4R3JWG0"/>
<accession>A0A4R3JWG0</accession>
<dbReference type="EMBL" id="SLZZ01000051">
    <property type="protein sequence ID" value="TCS72583.1"/>
    <property type="molecule type" value="Genomic_DNA"/>
</dbReference>
<sequence length="90" mass="10760">MKPEDFYGSELLRLNAVQQLLLHIEDYQRLLEEKEGRKVIQYCHARIKTPESMLDKLERKRLPQLSYNCSDRKGSRMRCNRRNSDSDNCT</sequence>
<gene>
    <name evidence="2" type="ORF">EDD59_1512</name>
</gene>
<dbReference type="InterPro" id="IPR043519">
    <property type="entry name" value="NT_sf"/>
</dbReference>